<organism evidence="1">
    <name type="scientific">hydrothermal vent metagenome</name>
    <dbReference type="NCBI Taxonomy" id="652676"/>
    <lineage>
        <taxon>unclassified sequences</taxon>
        <taxon>metagenomes</taxon>
        <taxon>ecological metagenomes</taxon>
    </lineage>
</organism>
<reference evidence="1" key="1">
    <citation type="submission" date="2016-10" db="EMBL/GenBank/DDBJ databases">
        <authorList>
            <person name="de Groot N.N."/>
        </authorList>
    </citation>
    <scope>NUCLEOTIDE SEQUENCE</scope>
</reference>
<sequence length="179" mass="19607">MKKTKLLLTCLLMTGLTGQIAMADKTMAEGTTVGHYQKPGAPIDITYKATKVALNEVSDINITLTTPINVGEMVVTIDFDKKLKREGETYDSMRFSLSDATHEYKLNFKASSSEDGLYYIRLLAKIENGGSTRMRAMAVPIYVGDGKLKSKSNRVIMKAVGGENISVSKAEETIEVISE</sequence>
<proteinExistence type="predicted"/>
<name>A0A1W1CH47_9ZZZZ</name>
<evidence type="ECO:0000313" key="1">
    <source>
        <dbReference type="EMBL" id="SFV65116.1"/>
    </source>
</evidence>
<dbReference type="AlphaFoldDB" id="A0A1W1CH47"/>
<accession>A0A1W1CH47</accession>
<gene>
    <name evidence="1" type="ORF">MNB_SV-12-1645</name>
</gene>
<dbReference type="EMBL" id="FPHE01000139">
    <property type="protein sequence ID" value="SFV65116.1"/>
    <property type="molecule type" value="Genomic_DNA"/>
</dbReference>
<protein>
    <submittedName>
        <fullName evidence="1">Uncharacterized protein</fullName>
    </submittedName>
</protein>